<dbReference type="PANTHER" id="PTHR31014">
    <property type="entry name" value="MITOCHONDRIAL TRANSLATION SYSTEM COMPONENT PET127-RELATED"/>
    <property type="match status" value="1"/>
</dbReference>
<dbReference type="GO" id="GO:0005740">
    <property type="term" value="C:mitochondrial envelope"/>
    <property type="evidence" value="ECO:0007669"/>
    <property type="project" value="TreeGrafter"/>
</dbReference>
<keyword evidence="3" id="KW-1185">Reference proteome</keyword>
<evidence type="ECO:0000256" key="1">
    <source>
        <dbReference type="SAM" id="MobiDB-lite"/>
    </source>
</evidence>
<evidence type="ECO:0000313" key="3">
    <source>
        <dbReference type="Proteomes" id="UP001294444"/>
    </source>
</evidence>
<dbReference type="Proteomes" id="UP001294444">
    <property type="component" value="Unassembled WGS sequence"/>
</dbReference>
<feature type="region of interest" description="Disordered" evidence="1">
    <location>
        <begin position="669"/>
        <end position="689"/>
    </location>
</feature>
<dbReference type="GO" id="GO:0000964">
    <property type="term" value="P:mitochondrial RNA 5'-end processing"/>
    <property type="evidence" value="ECO:0007669"/>
    <property type="project" value="TreeGrafter"/>
</dbReference>
<dbReference type="PANTHER" id="PTHR31014:SF0">
    <property type="entry name" value="MITOCHONDRIAL TRANSLATION SYSTEM COMPONENT PET127-RELATED"/>
    <property type="match status" value="1"/>
</dbReference>
<name>A0AAJ4XKE7_9BASI</name>
<gene>
    <name evidence="2" type="ORF">MEPE_02284</name>
</gene>
<feature type="region of interest" description="Disordered" evidence="1">
    <location>
        <begin position="127"/>
        <end position="151"/>
    </location>
</feature>
<dbReference type="EMBL" id="OAPG01000004">
    <property type="protein sequence ID" value="SNX83577.1"/>
    <property type="molecule type" value="Genomic_DNA"/>
</dbReference>
<protein>
    <submittedName>
        <fullName evidence="2">Related to PET127 - component of mitochondrial translation system</fullName>
    </submittedName>
</protein>
<feature type="compositionally biased region" description="Low complexity" evidence="1">
    <location>
        <begin position="60"/>
        <end position="72"/>
    </location>
</feature>
<feature type="compositionally biased region" description="Polar residues" evidence="1">
    <location>
        <begin position="138"/>
        <end position="151"/>
    </location>
</feature>
<reference evidence="2" key="1">
    <citation type="submission" date="2023-10" db="EMBL/GenBank/DDBJ databases">
        <authorList>
            <person name="Guldener U."/>
        </authorList>
    </citation>
    <scope>NUCLEOTIDE SEQUENCE</scope>
    <source>
        <strain evidence="2">Mp4</strain>
    </source>
</reference>
<feature type="compositionally biased region" description="Low complexity" evidence="1">
    <location>
        <begin position="40"/>
        <end position="53"/>
    </location>
</feature>
<feature type="compositionally biased region" description="Basic and acidic residues" evidence="1">
    <location>
        <begin position="226"/>
        <end position="235"/>
    </location>
</feature>
<feature type="compositionally biased region" description="Low complexity" evidence="1">
    <location>
        <begin position="216"/>
        <end position="225"/>
    </location>
</feature>
<dbReference type="InterPro" id="IPR013943">
    <property type="entry name" value="Pet127"/>
</dbReference>
<dbReference type="AlphaFoldDB" id="A0AAJ4XKE7"/>
<feature type="compositionally biased region" description="Low complexity" evidence="1">
    <location>
        <begin position="669"/>
        <end position="680"/>
    </location>
</feature>
<evidence type="ECO:0000313" key="2">
    <source>
        <dbReference type="EMBL" id="SNX83577.1"/>
    </source>
</evidence>
<comment type="caution">
    <text evidence="2">The sequence shown here is derived from an EMBL/GenBank/DDBJ whole genome shotgun (WGS) entry which is preliminary data.</text>
</comment>
<accession>A0AAJ4XKE7</accession>
<organism evidence="2 3">
    <name type="scientific">Melanopsichium pennsylvanicum</name>
    <dbReference type="NCBI Taxonomy" id="63383"/>
    <lineage>
        <taxon>Eukaryota</taxon>
        <taxon>Fungi</taxon>
        <taxon>Dikarya</taxon>
        <taxon>Basidiomycota</taxon>
        <taxon>Ustilaginomycotina</taxon>
        <taxon>Ustilaginomycetes</taxon>
        <taxon>Ustilaginales</taxon>
        <taxon>Ustilaginaceae</taxon>
        <taxon>Melanopsichium</taxon>
    </lineage>
</organism>
<feature type="region of interest" description="Disordered" evidence="1">
    <location>
        <begin position="212"/>
        <end position="235"/>
    </location>
</feature>
<dbReference type="Pfam" id="PF08634">
    <property type="entry name" value="Pet127"/>
    <property type="match status" value="1"/>
</dbReference>
<sequence length="925" mass="102776">MRSRSASELAMITIQLSRQYSTTAHAARLSAHLRKKLRGSSPTPAPSTSAAAPVTNPSDSSQSTSATSIIQARNGSDANFETSLAESRRTQNKNQRFAALRALRYASPLSADASNSTASSSLKIVQSEAEKGKAKEQPSLQASSSAMPFPSTHSISMLKELHALDNLLDDLHTKAFNISQRLKNLELTRKSSNPIEEAWGPDRLSPQLSFNEDTWSAAPSSSEAASETKKDKRFDEPKTRLVFGNDIPSESNLGWRDSKGRPLSSVTYSGPFVDQAKKWSESISGCVSSNSVPIDKVSPLRDMQVATLAHGLDRVLFNPGIYWLRDPRSGIYNFDPRIKDILDVDLFDYAALPPYITSSKDPELATLTQKHHKKYCGSTSSMTSLLSQCYFLISGWRNPDTTGFSDAFAGLPSGFSVGAKLPASILLHYKDGYYAIDADKTAAGESENSNYVLTSLGKSMEKMLTATPEAYAKYQRINSWKLSEKERTQPEAYHYASTSKIMMRSQLDCHDPRLPRKTFDLKTRASIGIRNDRANYVEGSGYQIRRAKGVLESFEREYYDMIRAAFLKYNFQARIGHMDGIFVAYHTTKTIFGFQYISVEEMNERLFGGEEMAEQAFKLSLGMMEAVLEAATSMFPSETLKITVETREKDTAGMTVYVEPAESACTTTTTVESSTVGESAQDNGQQNHKRSIAQLDISVDRYLDQALMLGPIDFSHLPGRRIDPLSDDEIERRLRSSLPSVKWEIDYRIDPRPDLTQGAIRKNLDNVRAKQASLNSLILPNVEALNQREQYRTEELSKNPQALERFLEERKSGVAAGMPLAPGQMSADKVAISCSFLGNEKEKGKGKREEVVSDDVLTSVKQDQDMDLQGGSAGGIKSVRRKQVESRFVRMRNVRTLRLRELAKLGAKDAQSADKVDRLEMYTPL</sequence>
<feature type="region of interest" description="Disordered" evidence="1">
    <location>
        <begin position="34"/>
        <end position="74"/>
    </location>
</feature>
<proteinExistence type="predicted"/>